<dbReference type="EMBL" id="CP130613">
    <property type="protein sequence ID" value="WKW13746.1"/>
    <property type="molecule type" value="Genomic_DNA"/>
</dbReference>
<evidence type="ECO:0000313" key="4">
    <source>
        <dbReference type="Proteomes" id="UP001229955"/>
    </source>
</evidence>
<reference evidence="2" key="1">
    <citation type="submission" date="2023-07" db="EMBL/GenBank/DDBJ databases">
        <authorList>
            <person name="Haufschild T."/>
            <person name="Kallscheuer N."/>
            <person name="Hammer J."/>
            <person name="Kohn T."/>
            <person name="Kabuu M."/>
            <person name="Jogler M."/>
            <person name="Wohfarth N."/>
            <person name="Heuer A."/>
            <person name="Rohde M."/>
            <person name="van Teeseling M.C.F."/>
            <person name="Jogler C."/>
        </authorList>
    </citation>
    <scope>NUCLEOTIDE SEQUENCE</scope>
    <source>
        <strain evidence="2">Strain 138</strain>
        <strain evidence="3">Strain 318</strain>
    </source>
</reference>
<dbReference type="Proteomes" id="UP001229955">
    <property type="component" value="Chromosome"/>
</dbReference>
<feature type="region of interest" description="Disordered" evidence="1">
    <location>
        <begin position="87"/>
        <end position="109"/>
    </location>
</feature>
<evidence type="ECO:0000256" key="1">
    <source>
        <dbReference type="SAM" id="MobiDB-lite"/>
    </source>
</evidence>
<dbReference type="KEGG" id="pspc:Strain318_000069"/>
<keyword evidence="4" id="KW-1185">Reference proteome</keyword>
<accession>A0AA49JXF5</accession>
<proteinExistence type="predicted"/>
<dbReference type="EMBL" id="CP130612">
    <property type="protein sequence ID" value="WKW10837.1"/>
    <property type="molecule type" value="Genomic_DNA"/>
</dbReference>
<name>A0AA49JRW0_9BACT</name>
<dbReference type="RefSeq" id="WP_367886547.1">
    <property type="nucleotide sequence ID" value="NZ_CP130612.1"/>
</dbReference>
<gene>
    <name evidence="2" type="ORF">Strain138_000069</name>
    <name evidence="3" type="ORF">Strain318_000069</name>
</gene>
<dbReference type="AlphaFoldDB" id="A0AA49JRW0"/>
<sequence length="109" mass="11826">MLGYLDALIAALSVRDGAEVDRLLAHPLGRLLPLEVREEAGTFQSGARDALAAPLRAMQLRHQTAELLRDAAVADRPEVLPDASRVAVPPTVRSRRATRPQQMELPLSA</sequence>
<evidence type="ECO:0000313" key="2">
    <source>
        <dbReference type="EMBL" id="WKW10837.1"/>
    </source>
</evidence>
<evidence type="ECO:0000313" key="3">
    <source>
        <dbReference type="EMBL" id="WKW13746.1"/>
    </source>
</evidence>
<organism evidence="2">
    <name type="scientific">Pseudogemmatithrix spongiicola</name>
    <dbReference type="NCBI Taxonomy" id="3062599"/>
    <lineage>
        <taxon>Bacteria</taxon>
        <taxon>Pseudomonadati</taxon>
        <taxon>Gemmatimonadota</taxon>
        <taxon>Gemmatimonadia</taxon>
        <taxon>Gemmatimonadales</taxon>
        <taxon>Gemmatimonadaceae</taxon>
        <taxon>Pseudogemmatithrix</taxon>
    </lineage>
</organism>
<protein>
    <submittedName>
        <fullName evidence="2">Uncharacterized protein</fullName>
    </submittedName>
</protein>
<accession>A0AA49JRW0</accession>